<comment type="caution">
    <text evidence="1">The sequence shown here is derived from an EMBL/GenBank/DDBJ whole genome shotgun (WGS) entry which is preliminary data.</text>
</comment>
<gene>
    <name evidence="1" type="ORF">JVT61DRAFT_1333</name>
</gene>
<dbReference type="AlphaFoldDB" id="A0A8I2YC89"/>
<sequence>MFFKGYPPRTTIDMILQKQEEEAEIRSRQVANEKVQGWLETSEPLPLFLGSDRGGG</sequence>
<keyword evidence="2" id="KW-1185">Reference proteome</keyword>
<accession>A0A8I2YC89</accession>
<evidence type="ECO:0000313" key="2">
    <source>
        <dbReference type="Proteomes" id="UP000683000"/>
    </source>
</evidence>
<proteinExistence type="predicted"/>
<dbReference type="EMBL" id="JAGFBS010000100">
    <property type="protein sequence ID" value="KAG6369176.1"/>
    <property type="molecule type" value="Genomic_DNA"/>
</dbReference>
<evidence type="ECO:0000313" key="1">
    <source>
        <dbReference type="EMBL" id="KAG6369176.1"/>
    </source>
</evidence>
<name>A0A8I2YC89_9AGAM</name>
<organism evidence="1 2">
    <name type="scientific">Boletus reticuloceps</name>
    <dbReference type="NCBI Taxonomy" id="495285"/>
    <lineage>
        <taxon>Eukaryota</taxon>
        <taxon>Fungi</taxon>
        <taxon>Dikarya</taxon>
        <taxon>Basidiomycota</taxon>
        <taxon>Agaricomycotina</taxon>
        <taxon>Agaricomycetes</taxon>
        <taxon>Agaricomycetidae</taxon>
        <taxon>Boletales</taxon>
        <taxon>Boletineae</taxon>
        <taxon>Boletaceae</taxon>
        <taxon>Boletoideae</taxon>
        <taxon>Boletus</taxon>
    </lineage>
</organism>
<reference evidence="1" key="1">
    <citation type="submission" date="2021-03" db="EMBL/GenBank/DDBJ databases">
        <title>Evolutionary innovations through gain and loss of genes in the ectomycorrhizal Boletales.</title>
        <authorList>
            <person name="Wu G."/>
            <person name="Miyauchi S."/>
            <person name="Morin E."/>
            <person name="Yang Z.-L."/>
            <person name="Xu J."/>
            <person name="Martin F.M."/>
        </authorList>
    </citation>
    <scope>NUCLEOTIDE SEQUENCE</scope>
    <source>
        <strain evidence="1">BR01</strain>
    </source>
</reference>
<protein>
    <submittedName>
        <fullName evidence="1">Uncharacterized protein</fullName>
    </submittedName>
</protein>
<dbReference type="Proteomes" id="UP000683000">
    <property type="component" value="Unassembled WGS sequence"/>
</dbReference>